<dbReference type="EMBL" id="JBGMEK010000182">
    <property type="protein sequence ID" value="MFA0813963.1"/>
    <property type="molecule type" value="Genomic_DNA"/>
</dbReference>
<organism evidence="3 4">
    <name type="scientific">Microbulbifer epialgicus</name>
    <dbReference type="NCBI Taxonomy" id="393907"/>
    <lineage>
        <taxon>Bacteria</taxon>
        <taxon>Pseudomonadati</taxon>
        <taxon>Pseudomonadota</taxon>
        <taxon>Gammaproteobacteria</taxon>
        <taxon>Cellvibrionales</taxon>
        <taxon>Microbulbiferaceae</taxon>
        <taxon>Microbulbifer</taxon>
    </lineage>
</organism>
<feature type="domain" description="BP74 N-terminal" evidence="2">
    <location>
        <begin position="20"/>
        <end position="132"/>
    </location>
</feature>
<keyword evidence="4" id="KW-1185">Reference proteome</keyword>
<dbReference type="InterPro" id="IPR053344">
    <property type="entry name" value="cAMP-inducible_BP74-like"/>
</dbReference>
<dbReference type="RefSeq" id="WP_371841804.1">
    <property type="nucleotide sequence ID" value="NZ_JBGMEK010000182.1"/>
</dbReference>
<evidence type="ECO:0000256" key="1">
    <source>
        <dbReference type="SAM" id="SignalP"/>
    </source>
</evidence>
<keyword evidence="1" id="KW-0732">Signal</keyword>
<dbReference type="PANTHER" id="PTHR35883:SF1">
    <property type="entry name" value="CALMODULIN-BINDING PROTEIN CAM-BP15-RELATED"/>
    <property type="match status" value="1"/>
</dbReference>
<dbReference type="PANTHER" id="PTHR35883">
    <property type="entry name" value="CYCLIC AMP-INDUCIBLE PROTEIN BP74-RELATED"/>
    <property type="match status" value="1"/>
</dbReference>
<dbReference type="Pfam" id="PF23621">
    <property type="entry name" value="BP74_N"/>
    <property type="match status" value="1"/>
</dbReference>
<protein>
    <recommendedName>
        <fullName evidence="2">BP74 N-terminal domain-containing protein</fullName>
    </recommendedName>
</protein>
<evidence type="ECO:0000259" key="2">
    <source>
        <dbReference type="Pfam" id="PF23621"/>
    </source>
</evidence>
<feature type="signal peptide" evidence="1">
    <location>
        <begin position="1"/>
        <end position="18"/>
    </location>
</feature>
<comment type="caution">
    <text evidence="3">The sequence shown here is derived from an EMBL/GenBank/DDBJ whole genome shotgun (WGS) entry which is preliminary data.</text>
</comment>
<dbReference type="Proteomes" id="UP001569428">
    <property type="component" value="Unassembled WGS sequence"/>
</dbReference>
<accession>A0ABV4P8H9</accession>
<feature type="chain" id="PRO_5047498485" description="BP74 N-terminal domain-containing protein" evidence="1">
    <location>
        <begin position="19"/>
        <end position="139"/>
    </location>
</feature>
<evidence type="ECO:0000313" key="4">
    <source>
        <dbReference type="Proteomes" id="UP001569428"/>
    </source>
</evidence>
<proteinExistence type="predicted"/>
<gene>
    <name evidence="3" type="ORF">ACCI49_24145</name>
</gene>
<dbReference type="InterPro" id="IPR056422">
    <property type="entry name" value="BP74_N"/>
</dbReference>
<sequence length="139" mass="15756">MMKKLLFALTLLIPTAHAEVAYFETSSLVHPDKSFVLQLTDPKKIDKARELLASGGHTSHHFAGYVVPGKTFYNPEWSFHVDTDSIEFAEFSIEVCDAHPQFVEDHFEEVGGAFLPENIWCPWTSRLVREIEISTIHAP</sequence>
<name>A0ABV4P8H9_9GAMM</name>
<evidence type="ECO:0000313" key="3">
    <source>
        <dbReference type="EMBL" id="MFA0813963.1"/>
    </source>
</evidence>
<reference evidence="3 4" key="1">
    <citation type="submission" date="2024-08" db="EMBL/GenBank/DDBJ databases">
        <authorList>
            <person name="Ishaq N."/>
        </authorList>
    </citation>
    <scope>NUCLEOTIDE SEQUENCE [LARGE SCALE GENOMIC DNA]</scope>
    <source>
        <strain evidence="3 4">DSM 18651</strain>
    </source>
</reference>